<protein>
    <submittedName>
        <fullName evidence="1">Uncharacterized protein</fullName>
    </submittedName>
</protein>
<dbReference type="Proteomes" id="UP000002669">
    <property type="component" value="Unassembled WGS sequence"/>
</dbReference>
<dbReference type="VEuPathDB" id="FungiDB:MGYG_06740"/>
<dbReference type="OMA" id="ISAYKGM"/>
<dbReference type="OrthoDB" id="4167595at2759"/>
<dbReference type="GeneID" id="10025991"/>
<accession>E4V126</accession>
<organism evidence="2">
    <name type="scientific">Arthroderma gypseum (strain ATCC MYA-4604 / CBS 118893)</name>
    <name type="common">Microsporum gypseum</name>
    <dbReference type="NCBI Taxonomy" id="535722"/>
    <lineage>
        <taxon>Eukaryota</taxon>
        <taxon>Fungi</taxon>
        <taxon>Dikarya</taxon>
        <taxon>Ascomycota</taxon>
        <taxon>Pezizomycotina</taxon>
        <taxon>Eurotiomycetes</taxon>
        <taxon>Eurotiomycetidae</taxon>
        <taxon>Onygenales</taxon>
        <taxon>Arthrodermataceae</taxon>
        <taxon>Nannizzia</taxon>
    </lineage>
</organism>
<reference evidence="2" key="1">
    <citation type="journal article" date="2012" name="MBio">
        <title>Comparative genome analysis of Trichophyton rubrum and related dermatophytes reveals candidate genes involved in infection.</title>
        <authorList>
            <person name="Martinez D.A."/>
            <person name="Oliver B.G."/>
            <person name="Graeser Y."/>
            <person name="Goldberg J.M."/>
            <person name="Li W."/>
            <person name="Martinez-Rossi N.M."/>
            <person name="Monod M."/>
            <person name="Shelest E."/>
            <person name="Barton R.C."/>
            <person name="Birch E."/>
            <person name="Brakhage A.A."/>
            <person name="Chen Z."/>
            <person name="Gurr S.J."/>
            <person name="Heiman D."/>
            <person name="Heitman J."/>
            <person name="Kosti I."/>
            <person name="Rossi A."/>
            <person name="Saif S."/>
            <person name="Samalova M."/>
            <person name="Saunders C.W."/>
            <person name="Shea T."/>
            <person name="Summerbell R.C."/>
            <person name="Xu J."/>
            <person name="Young S."/>
            <person name="Zeng Q."/>
            <person name="Birren B.W."/>
            <person name="Cuomo C.A."/>
            <person name="White T.C."/>
        </authorList>
    </citation>
    <scope>NUCLEOTIDE SEQUENCE [LARGE SCALE GENOMIC DNA]</scope>
    <source>
        <strain evidence="2">ATCC MYA-4604 / CBS 118893</strain>
    </source>
</reference>
<dbReference type="InParanoid" id="E4V126"/>
<dbReference type="RefSeq" id="XP_003170749.1">
    <property type="nucleotide sequence ID" value="XM_003170701.1"/>
</dbReference>
<dbReference type="EMBL" id="DS989827">
    <property type="protein sequence ID" value="EFR03741.1"/>
    <property type="molecule type" value="Genomic_DNA"/>
</dbReference>
<name>E4V126_ARTGP</name>
<gene>
    <name evidence="1" type="ORF">MGYG_06740</name>
</gene>
<sequence>MEQVIYKNTWNSSSYTSFLMLGSILRKLEISFEDFISGRSTISKTSLREALCDVPCEELIPLWESGSGLCTSFSLCVAARIESQNYPSTFTVAELRGHRASFNQRGVVIDSSARQALTLQKQPVKAYKGTWKMERPEESAPVLLFKPSKSNTFSPFCPLKDRCEGMKACLLQLASQSTFICMFRMEEYNQLGFNGRITYKSQERKITWSQVRFNPSTKRQQFFESVVDFSVPGDKETMISYAAEFRGFCEDRARIQQYEIVKPFLAKLWDTCIEELGYGNCYGVWL</sequence>
<dbReference type="HOGENOM" id="CLU_973106_0_0_1"/>
<dbReference type="eggNOG" id="ENOG502T38D">
    <property type="taxonomic scope" value="Eukaryota"/>
</dbReference>
<evidence type="ECO:0000313" key="1">
    <source>
        <dbReference type="EMBL" id="EFR03741.1"/>
    </source>
</evidence>
<dbReference type="AlphaFoldDB" id="E4V126"/>
<evidence type="ECO:0000313" key="2">
    <source>
        <dbReference type="Proteomes" id="UP000002669"/>
    </source>
</evidence>
<proteinExistence type="predicted"/>
<keyword evidence="2" id="KW-1185">Reference proteome</keyword>